<dbReference type="PANTHER" id="PTHR42852">
    <property type="entry name" value="THIOL:DISULFIDE INTERCHANGE PROTEIN DSBE"/>
    <property type="match status" value="1"/>
</dbReference>
<dbReference type="InterPro" id="IPR036249">
    <property type="entry name" value="Thioredoxin-like_sf"/>
</dbReference>
<evidence type="ECO:0000313" key="5">
    <source>
        <dbReference type="Proteomes" id="UP000183924"/>
    </source>
</evidence>
<keyword evidence="1" id="KW-0676">Redox-active center</keyword>
<feature type="chain" id="PRO_5009649280" description="Thioredoxin domain-containing protein" evidence="2">
    <location>
        <begin position="22"/>
        <end position="144"/>
    </location>
</feature>
<dbReference type="EMBL" id="LUKY01000033">
    <property type="protein sequence ID" value="OIZ94195.1"/>
    <property type="molecule type" value="Genomic_DNA"/>
</dbReference>
<feature type="signal peptide" evidence="2">
    <location>
        <begin position="1"/>
        <end position="21"/>
    </location>
</feature>
<dbReference type="InterPro" id="IPR000866">
    <property type="entry name" value="AhpC/TSA"/>
</dbReference>
<protein>
    <recommendedName>
        <fullName evidence="3">Thioredoxin domain-containing protein</fullName>
    </recommendedName>
</protein>
<evidence type="ECO:0000259" key="3">
    <source>
        <dbReference type="PROSITE" id="PS51352"/>
    </source>
</evidence>
<proteinExistence type="predicted"/>
<dbReference type="InterPro" id="IPR050553">
    <property type="entry name" value="Thioredoxin_ResA/DsbE_sf"/>
</dbReference>
<evidence type="ECO:0000313" key="4">
    <source>
        <dbReference type="EMBL" id="OIZ94195.1"/>
    </source>
</evidence>
<dbReference type="GO" id="GO:0015036">
    <property type="term" value="F:disulfide oxidoreductase activity"/>
    <property type="evidence" value="ECO:0007669"/>
    <property type="project" value="UniProtKB-ARBA"/>
</dbReference>
<dbReference type="InterPro" id="IPR017937">
    <property type="entry name" value="Thioredoxin_CS"/>
</dbReference>
<dbReference type="SUPFAM" id="SSF52833">
    <property type="entry name" value="Thioredoxin-like"/>
    <property type="match status" value="1"/>
</dbReference>
<sequence length="144" mass="16179">MRKIFKLVLLTSILLSVSSLAWGASIVRDFNLSNYKGRWVVISYWATWCEYCMGEIPELNAFYRTHADQVAMFGFNYDDPGNLQQHIQQSGVIFPTLVNDPKASFGIRGISGLPTTFVIGPDGRLRHVLEGPQTKRSLERAVGL</sequence>
<dbReference type="OrthoDB" id="9796554at2"/>
<keyword evidence="2" id="KW-0732">Signal</keyword>
<accession>A0A1J8P5E8</accession>
<dbReference type="PANTHER" id="PTHR42852:SF13">
    <property type="entry name" value="PROTEIN DIPZ"/>
    <property type="match status" value="1"/>
</dbReference>
<comment type="caution">
    <text evidence="4">The sequence shown here is derived from an EMBL/GenBank/DDBJ whole genome shotgun (WGS) entry which is preliminary data.</text>
</comment>
<dbReference type="GO" id="GO:0016209">
    <property type="term" value="F:antioxidant activity"/>
    <property type="evidence" value="ECO:0007669"/>
    <property type="project" value="InterPro"/>
</dbReference>
<keyword evidence="5" id="KW-1185">Reference proteome</keyword>
<dbReference type="RefSeq" id="WP_071662689.1">
    <property type="nucleotide sequence ID" value="NZ_LUKY01000033.1"/>
</dbReference>
<evidence type="ECO:0000256" key="1">
    <source>
        <dbReference type="ARBA" id="ARBA00023284"/>
    </source>
</evidence>
<dbReference type="Proteomes" id="UP000183924">
    <property type="component" value="Unassembled WGS sequence"/>
</dbReference>
<dbReference type="STRING" id="1225476.A1D18_04880"/>
<dbReference type="Pfam" id="PF00578">
    <property type="entry name" value="AhpC-TSA"/>
    <property type="match status" value="1"/>
</dbReference>
<dbReference type="AlphaFoldDB" id="A0A1J8P5E8"/>
<evidence type="ECO:0000256" key="2">
    <source>
        <dbReference type="SAM" id="SignalP"/>
    </source>
</evidence>
<dbReference type="PROSITE" id="PS00194">
    <property type="entry name" value="THIOREDOXIN_1"/>
    <property type="match status" value="1"/>
</dbReference>
<name>A0A1J8P5E8_9COXI</name>
<dbReference type="PROSITE" id="PS51352">
    <property type="entry name" value="THIOREDOXIN_2"/>
    <property type="match status" value="1"/>
</dbReference>
<gene>
    <name evidence="4" type="ORF">A1D18_04880</name>
</gene>
<dbReference type="InterPro" id="IPR013766">
    <property type="entry name" value="Thioredoxin_domain"/>
</dbReference>
<organism evidence="4 5">
    <name type="scientific">Candidatus Rickettsiella isopodorum</name>
    <dbReference type="NCBI Taxonomy" id="1225476"/>
    <lineage>
        <taxon>Bacteria</taxon>
        <taxon>Pseudomonadati</taxon>
        <taxon>Pseudomonadota</taxon>
        <taxon>Gammaproteobacteria</taxon>
        <taxon>Legionellales</taxon>
        <taxon>Coxiellaceae</taxon>
        <taxon>Rickettsiella</taxon>
    </lineage>
</organism>
<feature type="domain" description="Thioredoxin" evidence="3">
    <location>
        <begin position="8"/>
        <end position="144"/>
    </location>
</feature>
<dbReference type="CDD" id="cd02966">
    <property type="entry name" value="TlpA_like_family"/>
    <property type="match status" value="1"/>
</dbReference>
<reference evidence="4 5" key="1">
    <citation type="submission" date="2016-03" db="EMBL/GenBank/DDBJ databases">
        <title>Comparative genomics of Rickettsiella.</title>
        <authorList>
            <person name="Chandler C."/>
            <person name="Wang Y."/>
        </authorList>
    </citation>
    <scope>NUCLEOTIDE SEQUENCE [LARGE SCALE GENOMIC DNA]</scope>
    <source>
        <strain evidence="4 5">RCFS May 2013</strain>
    </source>
</reference>
<dbReference type="Gene3D" id="3.40.30.10">
    <property type="entry name" value="Glutaredoxin"/>
    <property type="match status" value="1"/>
</dbReference>